<reference evidence="2 3" key="1">
    <citation type="journal article" date="2014" name="PLoS Genet.">
        <title>Phylogenetically driven sequencing of extremely halophilic archaea reveals strategies for static and dynamic osmo-response.</title>
        <authorList>
            <person name="Becker E.A."/>
            <person name="Seitzer P.M."/>
            <person name="Tritt A."/>
            <person name="Larsen D."/>
            <person name="Krusor M."/>
            <person name="Yao A.I."/>
            <person name="Wu D."/>
            <person name="Madern D."/>
            <person name="Eisen J.A."/>
            <person name="Darling A.E."/>
            <person name="Facciotti M.T."/>
        </authorList>
    </citation>
    <scope>NUCLEOTIDE SEQUENCE [LARGE SCALE GENOMIC DNA]</scope>
    <source>
        <strain evidence="2 3">JCM 13557</strain>
    </source>
</reference>
<organism evidence="2 3">
    <name type="scientific">Haloarcula amylolytica JCM 13557</name>
    <dbReference type="NCBI Taxonomy" id="1227452"/>
    <lineage>
        <taxon>Archaea</taxon>
        <taxon>Methanobacteriati</taxon>
        <taxon>Methanobacteriota</taxon>
        <taxon>Stenosarchaea group</taxon>
        <taxon>Halobacteria</taxon>
        <taxon>Halobacteriales</taxon>
        <taxon>Haloarculaceae</taxon>
        <taxon>Haloarcula</taxon>
    </lineage>
</organism>
<proteinExistence type="predicted"/>
<protein>
    <submittedName>
        <fullName evidence="2">Uncharacterized protein</fullName>
    </submittedName>
</protein>
<name>M0KPG1_9EURY</name>
<gene>
    <name evidence="2" type="ORF">C442_05866</name>
</gene>
<dbReference type="AlphaFoldDB" id="M0KPG1"/>
<dbReference type="Proteomes" id="UP000011623">
    <property type="component" value="Unassembled WGS sequence"/>
</dbReference>
<evidence type="ECO:0000256" key="1">
    <source>
        <dbReference type="SAM" id="MobiDB-lite"/>
    </source>
</evidence>
<keyword evidence="3" id="KW-1185">Reference proteome</keyword>
<sequence length="256" mass="28120">MSLETTEGYDQIVAFHDGEKFADTSVTPSAGKVTLDFTDYQPGTYRFAAINSDDDSVTDEIEQEFTPNLQLVEWKTATETGNYTPENEVAIASPVLTVENTGAAPDQLNWVGYESETYTAEWYPPGEDDETTSIPQSWSPESQQEYLSKPPSFSSGVEVPVTLQPGESRQFVEKQSILAGGLNSPNSYDFQDEETAGWSVQQGLEYNVTVSIATKYSGLNSKTKTVVWKQVAEVESLEEQPESASIVTKDSKNSSS</sequence>
<evidence type="ECO:0000313" key="3">
    <source>
        <dbReference type="Proteomes" id="UP000011623"/>
    </source>
</evidence>
<accession>M0KPG1</accession>
<feature type="region of interest" description="Disordered" evidence="1">
    <location>
        <begin position="123"/>
        <end position="153"/>
    </location>
</feature>
<evidence type="ECO:0000313" key="2">
    <source>
        <dbReference type="EMBL" id="EMA23267.1"/>
    </source>
</evidence>
<dbReference type="EMBL" id="AOLW01000013">
    <property type="protein sequence ID" value="EMA23267.1"/>
    <property type="molecule type" value="Genomic_DNA"/>
</dbReference>
<feature type="compositionally biased region" description="Polar residues" evidence="1">
    <location>
        <begin position="132"/>
        <end position="153"/>
    </location>
</feature>
<comment type="caution">
    <text evidence="2">The sequence shown here is derived from an EMBL/GenBank/DDBJ whole genome shotgun (WGS) entry which is preliminary data.</text>
</comment>